<dbReference type="InterPro" id="IPR036291">
    <property type="entry name" value="NAD(P)-bd_dom_sf"/>
</dbReference>
<dbReference type="AlphaFoldDB" id="A0A286IFQ6"/>
<dbReference type="Proteomes" id="UP000219465">
    <property type="component" value="Unassembled WGS sequence"/>
</dbReference>
<dbReference type="Gene3D" id="3.40.50.720">
    <property type="entry name" value="NAD(P)-binding Rossmann-like Domain"/>
    <property type="match status" value="1"/>
</dbReference>
<feature type="domain" description="Class II aldolase/adducin N-terminal" evidence="3">
    <location>
        <begin position="29"/>
        <end position="228"/>
    </location>
</feature>
<keyword evidence="5" id="KW-1185">Reference proteome</keyword>
<dbReference type="SUPFAM" id="SSF51735">
    <property type="entry name" value="NAD(P)-binding Rossmann-fold domains"/>
    <property type="match status" value="1"/>
</dbReference>
<evidence type="ECO:0000313" key="5">
    <source>
        <dbReference type="Proteomes" id="UP000219465"/>
    </source>
</evidence>
<accession>A0A286IFQ6</accession>
<protein>
    <submittedName>
        <fullName evidence="4">Rhamnose utilisation protein RhaD (Predicted bifunctional aldolase and dehydrogenase)</fullName>
    </submittedName>
</protein>
<dbReference type="PANTHER" id="PTHR43669">
    <property type="entry name" value="5-KETO-D-GLUCONATE 5-REDUCTASE"/>
    <property type="match status" value="1"/>
</dbReference>
<evidence type="ECO:0000259" key="3">
    <source>
        <dbReference type="SMART" id="SM01007"/>
    </source>
</evidence>
<dbReference type="RefSeq" id="WP_097109432.1">
    <property type="nucleotide sequence ID" value="NZ_OCPC01000007.1"/>
</dbReference>
<dbReference type="NCBIfam" id="NF006192">
    <property type="entry name" value="PRK08324.1-6"/>
    <property type="match status" value="1"/>
</dbReference>
<dbReference type="InterPro" id="IPR002347">
    <property type="entry name" value="SDR_fam"/>
</dbReference>
<evidence type="ECO:0000256" key="1">
    <source>
        <dbReference type="ARBA" id="ARBA00006484"/>
    </source>
</evidence>
<dbReference type="GO" id="GO:0016491">
    <property type="term" value="F:oxidoreductase activity"/>
    <property type="evidence" value="ECO:0007669"/>
    <property type="project" value="UniProtKB-KW"/>
</dbReference>
<dbReference type="Pfam" id="PF00106">
    <property type="entry name" value="adh_short"/>
    <property type="match status" value="1"/>
</dbReference>
<dbReference type="PRINTS" id="PR00081">
    <property type="entry name" value="GDHRDH"/>
</dbReference>
<name>A0A286IFQ6_9HYPH</name>
<dbReference type="InterPro" id="IPR001303">
    <property type="entry name" value="Aldolase_II/adducin_N"/>
</dbReference>
<evidence type="ECO:0000256" key="2">
    <source>
        <dbReference type="ARBA" id="ARBA00023002"/>
    </source>
</evidence>
<sequence length="678" mass="72924">MIVNRYDKKDAQGWIERAGDDEADRDLMLRIYTSRLIGQDPDLVMHGGGNTSVKVQRANLFGHVEDILHVKGSGRNLSEMNEAGLPGLKLEPLRDLRELETLRDEEMVNVLRRCLLDTASPNPSVETLLHAFLPHKFVDHTHATPFLVLASLPNAEEVCREIFGDRIAVVPYVFSGFGLGKAARDILDANPDAEGLLLLKHGHVTFGETARESYDRVVGHANEAARYFGMAGATISANNPPAEEIEMLAVLRGAIAGMSDDIDAPMPVFDIRTNTAAHAVWQQKDVDQLAGLGVATPDHVIHLKPWPLVLPKSLWSQGRDAIHDAVQKFKSRYQAYFTSNALTADGAKTMLSPEPRHAWVEGVGIVGIGRNRKIAKAAGDLSEQNMRVRLSAVASGGYQPVTEREQFGCEYWSLEQAKIVSGKPPAFEGKVVLVTGGAGTIGLATAKAFAAQGANCVLIDLSEERLQAAVARLGAGHSIFACDVTDAAAADAAVTHAVQRFGGVDILVSNAGSAVTGSMLDMDDAAFRQAFELNFFAHKNFAVAAARMMKVQGRPGQILFNISKQAVNPGPKLGAYGIPKAATMFMMRQLALELGGDGIRVNGVNADRIRSGLLTNEFIKERAASRGLSETDYMGGNLLNREVEASHVANAFVALALSDRTTGHVMTVDGGNTAAELR</sequence>
<dbReference type="SMART" id="SM01007">
    <property type="entry name" value="Aldolase_II"/>
    <property type="match status" value="1"/>
</dbReference>
<organism evidence="4 5">
    <name type="scientific">Hoeflea halophila</name>
    <dbReference type="NCBI Taxonomy" id="714899"/>
    <lineage>
        <taxon>Bacteria</taxon>
        <taxon>Pseudomonadati</taxon>
        <taxon>Pseudomonadota</taxon>
        <taxon>Alphaproteobacteria</taxon>
        <taxon>Hyphomicrobiales</taxon>
        <taxon>Rhizobiaceae</taxon>
        <taxon>Hoeflea</taxon>
    </lineage>
</organism>
<evidence type="ECO:0000313" key="4">
    <source>
        <dbReference type="EMBL" id="SOE18958.1"/>
    </source>
</evidence>
<dbReference type="InterPro" id="IPR036409">
    <property type="entry name" value="Aldolase_II/adducin_N_sf"/>
</dbReference>
<dbReference type="Pfam" id="PF00596">
    <property type="entry name" value="Aldolase_II"/>
    <property type="match status" value="1"/>
</dbReference>
<dbReference type="Gene3D" id="3.40.225.10">
    <property type="entry name" value="Class II aldolase/adducin N-terminal domain"/>
    <property type="match status" value="1"/>
</dbReference>
<reference evidence="5" key="1">
    <citation type="submission" date="2017-08" db="EMBL/GenBank/DDBJ databases">
        <authorList>
            <person name="Varghese N."/>
            <person name="Submissions S."/>
        </authorList>
    </citation>
    <scope>NUCLEOTIDE SEQUENCE [LARGE SCALE GENOMIC DNA]</scope>
    <source>
        <strain evidence="5">KCTC 23107</strain>
    </source>
</reference>
<gene>
    <name evidence="4" type="ORF">SAMN05877838_3907</name>
</gene>
<dbReference type="EMBL" id="OCPC01000007">
    <property type="protein sequence ID" value="SOE18958.1"/>
    <property type="molecule type" value="Genomic_DNA"/>
</dbReference>
<keyword evidence="2" id="KW-0560">Oxidoreductase</keyword>
<comment type="similarity">
    <text evidence="1">Belongs to the short-chain dehydrogenases/reductases (SDR) family.</text>
</comment>
<dbReference type="SUPFAM" id="SSF53639">
    <property type="entry name" value="AraD/HMP-PK domain-like"/>
    <property type="match status" value="1"/>
</dbReference>
<dbReference type="PANTHER" id="PTHR43669:SF3">
    <property type="entry name" value="ALCOHOL DEHYDROGENASE, PUTATIVE (AFU_ORTHOLOGUE AFUA_3G03445)-RELATED"/>
    <property type="match status" value="1"/>
</dbReference>
<dbReference type="OrthoDB" id="9774430at2"/>
<proteinExistence type="inferred from homology"/>